<keyword evidence="1" id="KW-1133">Transmembrane helix</keyword>
<evidence type="ECO:0000313" key="2">
    <source>
        <dbReference type="EMBL" id="REG92672.1"/>
    </source>
</evidence>
<keyword evidence="3" id="KW-1185">Reference proteome</keyword>
<keyword evidence="1" id="KW-0812">Transmembrane</keyword>
<keyword evidence="1" id="KW-0472">Membrane</keyword>
<comment type="caution">
    <text evidence="2">The sequence shown here is derived from an EMBL/GenBank/DDBJ whole genome shotgun (WGS) entry which is preliminary data.</text>
</comment>
<gene>
    <name evidence="2" type="ORF">C8N25_10272</name>
</gene>
<dbReference type="EMBL" id="QUNF01000002">
    <property type="protein sequence ID" value="REG92672.1"/>
    <property type="molecule type" value="Genomic_DNA"/>
</dbReference>
<evidence type="ECO:0000256" key="1">
    <source>
        <dbReference type="SAM" id="Phobius"/>
    </source>
</evidence>
<name>A0A3E0E310_9BACT</name>
<feature type="transmembrane region" description="Helical" evidence="1">
    <location>
        <begin position="7"/>
        <end position="30"/>
    </location>
</feature>
<dbReference type="Proteomes" id="UP000256405">
    <property type="component" value="Unassembled WGS sequence"/>
</dbReference>
<proteinExistence type="predicted"/>
<sequence>MKIIYEIVIVLICTIGFATPLIIWISKYLISHFFAKKVEKYKNELSFENMQFKSNIDRSLIEYQLKLNSLTAQKSEILKITYQKLVIADLAFFELMKPVKFNPPTREAQMADVLIKGNDFIQFYDQNEIYFSDEICIYLNEIKSIFIKGYGLQTTKDMLSDDRETRNEIAKELNLFYTEKIEGRISELKKVIKSEFKKELGSI</sequence>
<dbReference type="RefSeq" id="WP_086541562.1">
    <property type="nucleotide sequence ID" value="NZ_MSSW01000030.1"/>
</dbReference>
<reference evidence="2 3" key="1">
    <citation type="submission" date="2018-08" db="EMBL/GenBank/DDBJ databases">
        <title>Genomic Encyclopedia of Archaeal and Bacterial Type Strains, Phase II (KMG-II): from individual species to whole genera.</title>
        <authorList>
            <person name="Goeker M."/>
        </authorList>
    </citation>
    <scope>NUCLEOTIDE SEQUENCE [LARGE SCALE GENOMIC DNA]</scope>
    <source>
        <strain evidence="2 3">DSM 15986</strain>
    </source>
</reference>
<evidence type="ECO:0000313" key="3">
    <source>
        <dbReference type="Proteomes" id="UP000256405"/>
    </source>
</evidence>
<accession>A0A3E0E310</accession>
<protein>
    <submittedName>
        <fullName evidence="2">Uncharacterized protein</fullName>
    </submittedName>
</protein>
<organism evidence="2 3">
    <name type="scientific">Algoriphagus antarcticus</name>
    <dbReference type="NCBI Taxonomy" id="238540"/>
    <lineage>
        <taxon>Bacteria</taxon>
        <taxon>Pseudomonadati</taxon>
        <taxon>Bacteroidota</taxon>
        <taxon>Cytophagia</taxon>
        <taxon>Cytophagales</taxon>
        <taxon>Cyclobacteriaceae</taxon>
        <taxon>Algoriphagus</taxon>
    </lineage>
</organism>
<dbReference type="AlphaFoldDB" id="A0A3E0E310"/>